<dbReference type="PANTHER" id="PTHR31475:SF5">
    <property type="entry name" value="UPF0462 PROTEIN C4ORF33 HOMOLOG"/>
    <property type="match status" value="1"/>
</dbReference>
<organism evidence="2 3">
    <name type="scientific">Poecilia mexicana</name>
    <dbReference type="NCBI Taxonomy" id="48701"/>
    <lineage>
        <taxon>Eukaryota</taxon>
        <taxon>Metazoa</taxon>
        <taxon>Chordata</taxon>
        <taxon>Craniata</taxon>
        <taxon>Vertebrata</taxon>
        <taxon>Euteleostomi</taxon>
        <taxon>Actinopterygii</taxon>
        <taxon>Neopterygii</taxon>
        <taxon>Teleostei</taxon>
        <taxon>Neoteleostei</taxon>
        <taxon>Acanthomorphata</taxon>
        <taxon>Ovalentaria</taxon>
        <taxon>Atherinomorphae</taxon>
        <taxon>Cyprinodontiformes</taxon>
        <taxon>Poeciliidae</taxon>
        <taxon>Poeciliinae</taxon>
        <taxon>Poecilia</taxon>
    </lineage>
</organism>
<dbReference type="Ensembl" id="ENSPMET00000024221.1">
    <property type="protein sequence ID" value="ENSPMEP00000031344.1"/>
    <property type="gene ID" value="ENSPMEG00000018488.1"/>
</dbReference>
<keyword evidence="3" id="KW-1185">Reference proteome</keyword>
<dbReference type="AlphaFoldDB" id="A0A3B3YVP7"/>
<reference evidence="2" key="2">
    <citation type="submission" date="2025-09" db="UniProtKB">
        <authorList>
            <consortium name="Ensembl"/>
        </authorList>
    </citation>
    <scope>IDENTIFICATION</scope>
</reference>
<name>A0A3B3YVP7_9TELE</name>
<sequence length="196" mass="22615">MEFAIQHTWDSNPVDHEPIRLAYSDGRLGLKIEVSGPFFKGFHPPAEPGLPDLSLRIYEGMKATQFGVTKNNYLEVVLCPRLFFVLIIHGFLIIITPQQLLPIEFTTTITGDTWQGQALIPWTYFPPNVNKMNCYASHGIRENRTHEALYPVPKEDLVEGLYPDAIYQEYFQNFRLQSIMGEDWVQPESDRWRGKA</sequence>
<proteinExistence type="inferred from homology"/>
<protein>
    <submittedName>
        <fullName evidence="2">Uncharacterized protein</fullName>
    </submittedName>
</protein>
<accession>A0A3B3YVP7</accession>
<reference evidence="2" key="1">
    <citation type="submission" date="2025-08" db="UniProtKB">
        <authorList>
            <consortium name="Ensembl"/>
        </authorList>
    </citation>
    <scope>IDENTIFICATION</scope>
</reference>
<comment type="similarity">
    <text evidence="1">Belongs to the UPF0462 family.</text>
</comment>
<evidence type="ECO:0000313" key="2">
    <source>
        <dbReference type="Ensembl" id="ENSPMEP00000031344.1"/>
    </source>
</evidence>
<evidence type="ECO:0000313" key="3">
    <source>
        <dbReference type="Proteomes" id="UP000261480"/>
    </source>
</evidence>
<evidence type="ECO:0000256" key="1">
    <source>
        <dbReference type="ARBA" id="ARBA00038085"/>
    </source>
</evidence>
<dbReference type="Proteomes" id="UP000261480">
    <property type="component" value="Unplaced"/>
</dbReference>
<dbReference type="PANTHER" id="PTHR31475">
    <property type="entry name" value="UPF0462 PROTEIN"/>
    <property type="match status" value="1"/>
</dbReference>